<protein>
    <submittedName>
        <fullName evidence="1">Uncharacterized protein</fullName>
    </submittedName>
</protein>
<name>A0A074ZGW9_OPIVI</name>
<dbReference type="EMBL" id="KL596747">
    <property type="protein sequence ID" value="KER26448.1"/>
    <property type="molecule type" value="Genomic_DNA"/>
</dbReference>
<sequence length="82" mass="9078">MNGWLDLCTNLSAPACNAQLLTPLPKSSVNETAAATTTVRQGRMYTATILSILFCELETYSLCAEDVRKLFILDHWGLRSID</sequence>
<reference evidence="1 2" key="1">
    <citation type="submission" date="2013-11" db="EMBL/GenBank/DDBJ databases">
        <title>Opisthorchis viverrini - life in the bile duct.</title>
        <authorList>
            <person name="Young N.D."/>
            <person name="Nagarajan N."/>
            <person name="Lin S.J."/>
            <person name="Korhonen P.K."/>
            <person name="Jex A.R."/>
            <person name="Hall R.S."/>
            <person name="Safavi-Hemami H."/>
            <person name="Kaewkong W."/>
            <person name="Bertrand D."/>
            <person name="Gao S."/>
            <person name="Seet Q."/>
            <person name="Wongkham S."/>
            <person name="Teh B.T."/>
            <person name="Wongkham C."/>
            <person name="Intapan P.M."/>
            <person name="Maleewong W."/>
            <person name="Yang X."/>
            <person name="Hu M."/>
            <person name="Wang Z."/>
            <person name="Hofmann A."/>
            <person name="Sternberg P.W."/>
            <person name="Tan P."/>
            <person name="Wang J."/>
            <person name="Gasser R.B."/>
        </authorList>
    </citation>
    <scope>NUCLEOTIDE SEQUENCE [LARGE SCALE GENOMIC DNA]</scope>
</reference>
<dbReference type="AlphaFoldDB" id="A0A074ZGW9"/>
<dbReference type="KEGG" id="ovi:T265_06304"/>
<accession>A0A074ZGW9</accession>
<dbReference type="CTD" id="20320486"/>
<evidence type="ECO:0000313" key="2">
    <source>
        <dbReference type="Proteomes" id="UP000054324"/>
    </source>
</evidence>
<dbReference type="GeneID" id="20320486"/>
<gene>
    <name evidence="1" type="ORF">T265_06304</name>
</gene>
<proteinExistence type="predicted"/>
<dbReference type="Proteomes" id="UP000054324">
    <property type="component" value="Unassembled WGS sequence"/>
</dbReference>
<organism evidence="1 2">
    <name type="scientific">Opisthorchis viverrini</name>
    <name type="common">Southeast Asian liver fluke</name>
    <dbReference type="NCBI Taxonomy" id="6198"/>
    <lineage>
        <taxon>Eukaryota</taxon>
        <taxon>Metazoa</taxon>
        <taxon>Spiralia</taxon>
        <taxon>Lophotrochozoa</taxon>
        <taxon>Platyhelminthes</taxon>
        <taxon>Trematoda</taxon>
        <taxon>Digenea</taxon>
        <taxon>Opisthorchiida</taxon>
        <taxon>Opisthorchiata</taxon>
        <taxon>Opisthorchiidae</taxon>
        <taxon>Opisthorchis</taxon>
    </lineage>
</organism>
<dbReference type="RefSeq" id="XP_009169795.1">
    <property type="nucleotide sequence ID" value="XM_009171531.1"/>
</dbReference>
<evidence type="ECO:0000313" key="1">
    <source>
        <dbReference type="EMBL" id="KER26448.1"/>
    </source>
</evidence>
<keyword evidence="2" id="KW-1185">Reference proteome</keyword>